<evidence type="ECO:0000313" key="3">
    <source>
        <dbReference type="WBParaSite" id="HPBE_0000811601-mRNA-1"/>
    </source>
</evidence>
<keyword evidence="2" id="KW-1185">Reference proteome</keyword>
<reference evidence="1 2" key="1">
    <citation type="submission" date="2018-11" db="EMBL/GenBank/DDBJ databases">
        <authorList>
            <consortium name="Pathogen Informatics"/>
        </authorList>
    </citation>
    <scope>NUCLEOTIDE SEQUENCE [LARGE SCALE GENOMIC DNA]</scope>
</reference>
<proteinExistence type="predicted"/>
<protein>
    <submittedName>
        <fullName evidence="3">Methyltransferase</fullName>
    </submittedName>
</protein>
<accession>A0A3P7XKT2</accession>
<evidence type="ECO:0000313" key="1">
    <source>
        <dbReference type="EMBL" id="VDO75011.1"/>
    </source>
</evidence>
<gene>
    <name evidence="1" type="ORF">HPBE_LOCUS8117</name>
</gene>
<dbReference type="EMBL" id="UZAH01026063">
    <property type="protein sequence ID" value="VDO75011.1"/>
    <property type="molecule type" value="Genomic_DNA"/>
</dbReference>
<sequence length="203" mass="23362">MLNQDATNYTVQLLKDGFDAGQIVTKIRSQFACGIPRTRLFYTTTKDIRNIAEKHGIVPARLHSNDIISVEARVDRKLPEDGIRYYEPWKPKTGDGFVMGRHFVLPFKDDDNIRDACEGNNNYVIDVLSGNDSIYSDKENRQESETDRMDRNKENLQRIETCWSRIKAYSFEIPKSSEGADILDHIADGMQKICLDIVAREER</sequence>
<dbReference type="OrthoDB" id="5897419at2759"/>
<reference evidence="3" key="2">
    <citation type="submission" date="2019-09" db="UniProtKB">
        <authorList>
            <consortium name="WormBaseParasite"/>
        </authorList>
    </citation>
    <scope>IDENTIFICATION</scope>
</reference>
<dbReference type="WBParaSite" id="HPBE_0000811601-mRNA-1">
    <property type="protein sequence ID" value="HPBE_0000811601-mRNA-1"/>
    <property type="gene ID" value="HPBE_0000811601"/>
</dbReference>
<name>A0A183FLH5_HELPZ</name>
<dbReference type="Proteomes" id="UP000050761">
    <property type="component" value="Unassembled WGS sequence"/>
</dbReference>
<dbReference type="AlphaFoldDB" id="A0A183FLH5"/>
<evidence type="ECO:0000313" key="2">
    <source>
        <dbReference type="Proteomes" id="UP000050761"/>
    </source>
</evidence>
<organism evidence="2 3">
    <name type="scientific">Heligmosomoides polygyrus</name>
    <name type="common">Parasitic roundworm</name>
    <dbReference type="NCBI Taxonomy" id="6339"/>
    <lineage>
        <taxon>Eukaryota</taxon>
        <taxon>Metazoa</taxon>
        <taxon>Ecdysozoa</taxon>
        <taxon>Nematoda</taxon>
        <taxon>Chromadorea</taxon>
        <taxon>Rhabditida</taxon>
        <taxon>Rhabditina</taxon>
        <taxon>Rhabditomorpha</taxon>
        <taxon>Strongyloidea</taxon>
        <taxon>Heligmosomidae</taxon>
        <taxon>Heligmosomoides</taxon>
    </lineage>
</organism>
<accession>A0A183FLH5</accession>